<dbReference type="PANTHER" id="PTHR43292:SF3">
    <property type="entry name" value="ACYL-COA DEHYDROGENASE FADE29"/>
    <property type="match status" value="1"/>
</dbReference>
<dbReference type="Gene3D" id="1.10.540.10">
    <property type="entry name" value="Acyl-CoA dehydrogenase/oxidase, N-terminal domain"/>
    <property type="match status" value="1"/>
</dbReference>
<proteinExistence type="inferred from homology"/>
<dbReference type="Pfam" id="PF02770">
    <property type="entry name" value="Acyl-CoA_dh_M"/>
    <property type="match status" value="1"/>
</dbReference>
<comment type="cofactor">
    <cofactor evidence="1 6">
        <name>FAD</name>
        <dbReference type="ChEBI" id="CHEBI:57692"/>
    </cofactor>
</comment>
<evidence type="ECO:0000259" key="8">
    <source>
        <dbReference type="Pfam" id="PF02770"/>
    </source>
</evidence>
<feature type="domain" description="Acyl-CoA oxidase/dehydrogenase middle" evidence="8">
    <location>
        <begin position="145"/>
        <end position="239"/>
    </location>
</feature>
<name>A0ABX6C2J9_9CHLR</name>
<protein>
    <recommendedName>
        <fullName evidence="12">Acyl-CoA dehydrogenase</fullName>
    </recommendedName>
</protein>
<dbReference type="PANTHER" id="PTHR43292">
    <property type="entry name" value="ACYL-COA DEHYDROGENASE"/>
    <property type="match status" value="1"/>
</dbReference>
<dbReference type="InterPro" id="IPR009075">
    <property type="entry name" value="AcylCo_DH/oxidase_C"/>
</dbReference>
<keyword evidence="3 6" id="KW-0285">Flavoprotein</keyword>
<feature type="domain" description="Acyl-CoA dehydrogenase/oxidase C-terminal" evidence="7">
    <location>
        <begin position="251"/>
        <end position="401"/>
    </location>
</feature>
<accession>A0ABX6C2J9</accession>
<comment type="similarity">
    <text evidence="2 6">Belongs to the acyl-CoA dehydrogenase family.</text>
</comment>
<evidence type="ECO:0000259" key="7">
    <source>
        <dbReference type="Pfam" id="PF00441"/>
    </source>
</evidence>
<evidence type="ECO:0000313" key="10">
    <source>
        <dbReference type="EMBL" id="QFG03356.1"/>
    </source>
</evidence>
<evidence type="ECO:0008006" key="12">
    <source>
        <dbReference type="Google" id="ProtNLM"/>
    </source>
</evidence>
<keyword evidence="11" id="KW-1185">Reference proteome</keyword>
<reference evidence="10 11" key="2">
    <citation type="submission" date="2019-10" db="EMBL/GenBank/DDBJ databases">
        <title>Thermopilla bonchosmolovskayae gen. nov., sp. nov., a moderately thermophilic Chloroflexi bacterium from a Chukotka hot spring (Arctic, Russia), representing a novel classis Thermopillaia, which include previously uncultivated lineage OLB14.</title>
        <authorList>
            <person name="Kochetkova T.V."/>
            <person name="Zayulina K.S."/>
            <person name="Zhigarkov V.S."/>
            <person name="Minaev N.V."/>
            <person name="Novikov A."/>
            <person name="Toshchakov S.V."/>
            <person name="Elcheninov A.G."/>
            <person name="Kublanov I.V."/>
        </authorList>
    </citation>
    <scope>NUCLEOTIDE SEQUENCE [LARGE SCALE GENOMIC DNA]</scope>
    <source>
        <strain evidence="10 11">3753O</strain>
    </source>
</reference>
<dbReference type="Gene3D" id="1.20.140.10">
    <property type="entry name" value="Butyryl-CoA Dehydrogenase, subunit A, domain 3"/>
    <property type="match status" value="1"/>
</dbReference>
<sequence>MIVGPGAGKLRGMDFRDSPEEAAFRAEVRAWIAENLPDALKGDAGEGEWGQLSSGHERDKAALAEWRRRLQSRGWVAPAWPKKYGGAELPVMQQFILKEEMARARAPRFGGVGIGWVAPTLMQYGEEWMKERFIEPILSGKERWCQGFSEPGAGSDLASVQTRAVRDGDEYVVNGQKIWTSGAHIADWMILLARTDPSAPKHKGLSYFLVDMKSPGITLSPIINMVGNSGFNQVFFENVRVPARNLVGEENRGWYVAATTLDFERSLVDLCVEYRAILEEAIACAKAEGLTNLAWARHRLADLVIEVEVARNLSLRVVSMQARGVQPNYEASIVKLYASEVEQRMAAVLYRMAGLRGQITSRGASRWELLMGRIGRFQLHSVAATIGGGTSEVQRNIIATRGLGLPRA</sequence>
<gene>
    <name evidence="10" type="ORF">Tbon_08610</name>
</gene>
<feature type="domain" description="Acyl-CoA dehydrogenase/oxidase N-terminal" evidence="9">
    <location>
        <begin position="18"/>
        <end position="141"/>
    </location>
</feature>
<reference evidence="10 11" key="1">
    <citation type="submission" date="2019-08" db="EMBL/GenBank/DDBJ databases">
        <authorList>
            <person name="Toschakov S.V."/>
        </authorList>
    </citation>
    <scope>NUCLEOTIDE SEQUENCE [LARGE SCALE GENOMIC DNA]</scope>
    <source>
        <strain evidence="10 11">3753O</strain>
    </source>
</reference>
<dbReference type="Pfam" id="PF02771">
    <property type="entry name" value="Acyl-CoA_dh_N"/>
    <property type="match status" value="1"/>
</dbReference>
<dbReference type="InterPro" id="IPR036250">
    <property type="entry name" value="AcylCo_DH-like_C"/>
</dbReference>
<keyword evidence="5 6" id="KW-0560">Oxidoreductase</keyword>
<dbReference type="SUPFAM" id="SSF56645">
    <property type="entry name" value="Acyl-CoA dehydrogenase NM domain-like"/>
    <property type="match status" value="1"/>
</dbReference>
<evidence type="ECO:0000256" key="3">
    <source>
        <dbReference type="ARBA" id="ARBA00022630"/>
    </source>
</evidence>
<evidence type="ECO:0000256" key="5">
    <source>
        <dbReference type="ARBA" id="ARBA00023002"/>
    </source>
</evidence>
<evidence type="ECO:0000256" key="1">
    <source>
        <dbReference type="ARBA" id="ARBA00001974"/>
    </source>
</evidence>
<organism evidence="10 11">
    <name type="scientific">Tepidiforma bonchosmolovskayae</name>
    <dbReference type="NCBI Taxonomy" id="2601677"/>
    <lineage>
        <taxon>Bacteria</taxon>
        <taxon>Bacillati</taxon>
        <taxon>Chloroflexota</taxon>
        <taxon>Tepidiformia</taxon>
        <taxon>Tepidiformales</taxon>
        <taxon>Tepidiformaceae</taxon>
        <taxon>Tepidiforma</taxon>
    </lineage>
</organism>
<dbReference type="EMBL" id="CP042829">
    <property type="protein sequence ID" value="QFG03356.1"/>
    <property type="molecule type" value="Genomic_DNA"/>
</dbReference>
<evidence type="ECO:0000256" key="6">
    <source>
        <dbReference type="RuleBase" id="RU362125"/>
    </source>
</evidence>
<dbReference type="InterPro" id="IPR006091">
    <property type="entry name" value="Acyl-CoA_Oxase/DH_mid-dom"/>
</dbReference>
<dbReference type="Gene3D" id="2.40.110.10">
    <property type="entry name" value="Butyryl-CoA Dehydrogenase, subunit A, domain 2"/>
    <property type="match status" value="1"/>
</dbReference>
<dbReference type="InterPro" id="IPR037069">
    <property type="entry name" value="AcylCoA_DH/ox_N_sf"/>
</dbReference>
<dbReference type="Pfam" id="PF00441">
    <property type="entry name" value="Acyl-CoA_dh_1"/>
    <property type="match status" value="1"/>
</dbReference>
<dbReference type="Proteomes" id="UP000326331">
    <property type="component" value="Chromosome"/>
</dbReference>
<evidence type="ECO:0000256" key="2">
    <source>
        <dbReference type="ARBA" id="ARBA00009347"/>
    </source>
</evidence>
<dbReference type="InterPro" id="IPR046373">
    <property type="entry name" value="Acyl-CoA_Oxase/DH_mid-dom_sf"/>
</dbReference>
<evidence type="ECO:0000256" key="4">
    <source>
        <dbReference type="ARBA" id="ARBA00022827"/>
    </source>
</evidence>
<evidence type="ECO:0000259" key="9">
    <source>
        <dbReference type="Pfam" id="PF02771"/>
    </source>
</evidence>
<dbReference type="InterPro" id="IPR052161">
    <property type="entry name" value="Mycobact_Acyl-CoA_DH"/>
</dbReference>
<evidence type="ECO:0000313" key="11">
    <source>
        <dbReference type="Proteomes" id="UP000326331"/>
    </source>
</evidence>
<dbReference type="SUPFAM" id="SSF47203">
    <property type="entry name" value="Acyl-CoA dehydrogenase C-terminal domain-like"/>
    <property type="match status" value="1"/>
</dbReference>
<dbReference type="InterPro" id="IPR009100">
    <property type="entry name" value="AcylCoA_DH/oxidase_NM_dom_sf"/>
</dbReference>
<keyword evidence="4 6" id="KW-0274">FAD</keyword>
<dbReference type="InterPro" id="IPR013786">
    <property type="entry name" value="AcylCoA_DH/ox_N"/>
</dbReference>